<accession>Q6IM61</accession>
<reference evidence="1" key="1">
    <citation type="journal article" date="2003" name="Genome Biol.">
        <title>An integrated gene annotation and transcriptional profiling approach towards the full gene content of the Drosophila genome.</title>
        <authorList>
            <person name="Hild M."/>
            <person name="Beckmann B."/>
            <person name="Haas S.A."/>
            <person name="Koch B."/>
            <person name="Solovyev V."/>
            <person name="Busold C."/>
            <person name="Fellenberg K."/>
            <person name="Boutros M."/>
            <person name="Vingron M."/>
            <person name="Sauer F."/>
            <person name="Hoheisel J.D."/>
            <person name="Paro R."/>
        </authorList>
    </citation>
    <scope>NUCLEOTIDE SEQUENCE</scope>
</reference>
<name>Q6IM61_DROME</name>
<protein>
    <submittedName>
        <fullName evidence="1">HDC07438</fullName>
    </submittedName>
</protein>
<dbReference type="EMBL" id="BK001805">
    <property type="protein sequence ID" value="DAA02649.1"/>
    <property type="molecule type" value="Genomic_DNA"/>
</dbReference>
<proteinExistence type="predicted"/>
<dbReference type="AlphaFoldDB" id="Q6IM61"/>
<evidence type="ECO:0000313" key="1">
    <source>
        <dbReference type="EMBL" id="DAA02649.1"/>
    </source>
</evidence>
<sequence length="126" mass="14327">MNAMGAVMWCGFQKRRFDTQNRDAPAIIILAQYVTSLLCVWSPETPVRIKFRTTALYAVKPLFDGPTEYPQLYKVCLCHDHPSRLEGVPILLASGGRCEDLRVKRHHFQHDQLAKTEESIRSGVLA</sequence>
<gene>
    <name evidence="1" type="ORF">HDC07438</name>
</gene>
<organism evidence="1">
    <name type="scientific">Drosophila melanogaster</name>
    <name type="common">Fruit fly</name>
    <dbReference type="NCBI Taxonomy" id="7227"/>
    <lineage>
        <taxon>Eukaryota</taxon>
        <taxon>Metazoa</taxon>
        <taxon>Ecdysozoa</taxon>
        <taxon>Arthropoda</taxon>
        <taxon>Hexapoda</taxon>
        <taxon>Insecta</taxon>
        <taxon>Pterygota</taxon>
        <taxon>Neoptera</taxon>
        <taxon>Endopterygota</taxon>
        <taxon>Diptera</taxon>
        <taxon>Brachycera</taxon>
        <taxon>Muscomorpha</taxon>
        <taxon>Ephydroidea</taxon>
        <taxon>Drosophilidae</taxon>
        <taxon>Drosophila</taxon>
        <taxon>Sophophora</taxon>
    </lineage>
</organism>